<comment type="caution">
    <text evidence="6">The sequence shown here is derived from an EMBL/GenBank/DDBJ whole genome shotgun (WGS) entry which is preliminary data.</text>
</comment>
<accession>A0ABY1PBY8</accession>
<evidence type="ECO:0000256" key="3">
    <source>
        <dbReference type="ARBA" id="ARBA00023125"/>
    </source>
</evidence>
<dbReference type="PRINTS" id="PR00039">
    <property type="entry name" value="HTHLYSR"/>
</dbReference>
<dbReference type="PANTHER" id="PTHR30126:SF77">
    <property type="entry name" value="TRANSCRIPTIONAL REGULATORY PROTEIN"/>
    <property type="match status" value="1"/>
</dbReference>
<dbReference type="PROSITE" id="PS50931">
    <property type="entry name" value="HTH_LYSR"/>
    <property type="match status" value="1"/>
</dbReference>
<evidence type="ECO:0000259" key="5">
    <source>
        <dbReference type="PROSITE" id="PS50931"/>
    </source>
</evidence>
<dbReference type="Gene3D" id="1.10.10.10">
    <property type="entry name" value="Winged helix-like DNA-binding domain superfamily/Winged helix DNA-binding domain"/>
    <property type="match status" value="1"/>
</dbReference>
<dbReference type="PANTHER" id="PTHR30126">
    <property type="entry name" value="HTH-TYPE TRANSCRIPTIONAL REGULATOR"/>
    <property type="match status" value="1"/>
</dbReference>
<dbReference type="InterPro" id="IPR000847">
    <property type="entry name" value="LysR_HTH_N"/>
</dbReference>
<evidence type="ECO:0000256" key="4">
    <source>
        <dbReference type="ARBA" id="ARBA00023163"/>
    </source>
</evidence>
<dbReference type="SUPFAM" id="SSF53850">
    <property type="entry name" value="Periplasmic binding protein-like II"/>
    <property type="match status" value="1"/>
</dbReference>
<comment type="similarity">
    <text evidence="1">Belongs to the LysR transcriptional regulatory family.</text>
</comment>
<proteinExistence type="inferred from homology"/>
<dbReference type="Proteomes" id="UP001157961">
    <property type="component" value="Unassembled WGS sequence"/>
</dbReference>
<dbReference type="SUPFAM" id="SSF46785">
    <property type="entry name" value="Winged helix' DNA-binding domain"/>
    <property type="match status" value="1"/>
</dbReference>
<dbReference type="Pfam" id="PF00126">
    <property type="entry name" value="HTH_1"/>
    <property type="match status" value="1"/>
</dbReference>
<dbReference type="RefSeq" id="WP_283427265.1">
    <property type="nucleotide sequence ID" value="NZ_FXTY01000007.1"/>
</dbReference>
<dbReference type="Gene3D" id="3.40.190.290">
    <property type="match status" value="1"/>
</dbReference>
<dbReference type="EMBL" id="FXTY01000007">
    <property type="protein sequence ID" value="SMP30838.1"/>
    <property type="molecule type" value="Genomic_DNA"/>
</dbReference>
<keyword evidence="3 6" id="KW-0238">DNA-binding</keyword>
<dbReference type="InterPro" id="IPR036390">
    <property type="entry name" value="WH_DNA-bd_sf"/>
</dbReference>
<reference evidence="6 7" key="1">
    <citation type="submission" date="2017-05" db="EMBL/GenBank/DDBJ databases">
        <authorList>
            <person name="Varghese N."/>
            <person name="Submissions S."/>
        </authorList>
    </citation>
    <scope>NUCLEOTIDE SEQUENCE [LARGE SCALE GENOMIC DNA]</scope>
    <source>
        <strain evidence="6 7">DSM 29734</strain>
    </source>
</reference>
<dbReference type="Pfam" id="PF03466">
    <property type="entry name" value="LysR_substrate"/>
    <property type="match status" value="1"/>
</dbReference>
<gene>
    <name evidence="6" type="ORF">SAMN06265373_107162</name>
</gene>
<name>A0ABY1PBY8_9RHOB</name>
<feature type="domain" description="HTH lysR-type" evidence="5">
    <location>
        <begin position="4"/>
        <end position="61"/>
    </location>
</feature>
<protein>
    <submittedName>
        <fullName evidence="6">DNA-binding transcriptional regulator, LysR family</fullName>
    </submittedName>
</protein>
<keyword evidence="2" id="KW-0805">Transcription regulation</keyword>
<evidence type="ECO:0000313" key="6">
    <source>
        <dbReference type="EMBL" id="SMP30838.1"/>
    </source>
</evidence>
<keyword evidence="4" id="KW-0804">Transcription</keyword>
<organism evidence="6 7">
    <name type="scientific">Shimia sagamensis</name>
    <dbReference type="NCBI Taxonomy" id="1566352"/>
    <lineage>
        <taxon>Bacteria</taxon>
        <taxon>Pseudomonadati</taxon>
        <taxon>Pseudomonadota</taxon>
        <taxon>Alphaproteobacteria</taxon>
        <taxon>Rhodobacterales</taxon>
        <taxon>Roseobacteraceae</taxon>
    </lineage>
</organism>
<sequence>MAQISLKQLQAFVAVADLQSFRRAADRLNTTQPNISTRIAGLESQIGHSLMARDAGSVRLSPMGEKLLPEARNVLLAMDKFLLTAADDTLFDGTLRIGVTEMIVHTWLGEFFSALKQRFPNIDMDLTVDLSVNLSRDLTERRIDLALQSAPFERQISGNADLGPLPMLWVGSPKLDLSSKVLSLHDLAQHPVLTHARGTIPYNQMQDHFAAFSDISVRHVSSSNLAACHQMTRDGLGVACLPEAMVREDLANGTLEPLRYLWVPDALQFYARYDADTCPSFVGAAAELAQQVAQAHAAR</sequence>
<keyword evidence="7" id="KW-1185">Reference proteome</keyword>
<evidence type="ECO:0000256" key="1">
    <source>
        <dbReference type="ARBA" id="ARBA00009437"/>
    </source>
</evidence>
<evidence type="ECO:0000256" key="2">
    <source>
        <dbReference type="ARBA" id="ARBA00023015"/>
    </source>
</evidence>
<dbReference type="InterPro" id="IPR005119">
    <property type="entry name" value="LysR_subst-bd"/>
</dbReference>
<dbReference type="GO" id="GO:0003677">
    <property type="term" value="F:DNA binding"/>
    <property type="evidence" value="ECO:0007669"/>
    <property type="project" value="UniProtKB-KW"/>
</dbReference>
<dbReference type="InterPro" id="IPR036388">
    <property type="entry name" value="WH-like_DNA-bd_sf"/>
</dbReference>
<evidence type="ECO:0000313" key="7">
    <source>
        <dbReference type="Proteomes" id="UP001157961"/>
    </source>
</evidence>